<evidence type="ECO:0000256" key="4">
    <source>
        <dbReference type="ARBA" id="ARBA00023136"/>
    </source>
</evidence>
<dbReference type="AlphaFoldDB" id="A0A2Z2P6K9"/>
<keyword evidence="2 5" id="KW-0812">Transmembrane</keyword>
<name>A0A2Z2P6K9_9GAMM</name>
<feature type="transmembrane region" description="Helical" evidence="5">
    <location>
        <begin position="253"/>
        <end position="272"/>
    </location>
</feature>
<feature type="transmembrane region" description="Helical" evidence="5">
    <location>
        <begin position="87"/>
        <end position="109"/>
    </location>
</feature>
<organism evidence="7 8">
    <name type="scientific">Granulosicoccus antarcticus IMCC3135</name>
    <dbReference type="NCBI Taxonomy" id="1192854"/>
    <lineage>
        <taxon>Bacteria</taxon>
        <taxon>Pseudomonadati</taxon>
        <taxon>Pseudomonadota</taxon>
        <taxon>Gammaproteobacteria</taxon>
        <taxon>Chromatiales</taxon>
        <taxon>Granulosicoccaceae</taxon>
        <taxon>Granulosicoccus</taxon>
    </lineage>
</organism>
<feature type="transmembrane region" description="Helical" evidence="5">
    <location>
        <begin position="29"/>
        <end position="49"/>
    </location>
</feature>
<feature type="transmembrane region" description="Helical" evidence="5">
    <location>
        <begin position="61"/>
        <end position="81"/>
    </location>
</feature>
<feature type="transmembrane region" description="Helical" evidence="5">
    <location>
        <begin position="118"/>
        <end position="135"/>
    </location>
</feature>
<evidence type="ECO:0000256" key="5">
    <source>
        <dbReference type="SAM" id="Phobius"/>
    </source>
</evidence>
<evidence type="ECO:0000313" key="8">
    <source>
        <dbReference type="Proteomes" id="UP000250079"/>
    </source>
</evidence>
<gene>
    <name evidence="7" type="primary">ribN_7</name>
    <name evidence="7" type="ORF">IMCC3135_27195</name>
</gene>
<proteinExistence type="predicted"/>
<dbReference type="InterPro" id="IPR037185">
    <property type="entry name" value="EmrE-like"/>
</dbReference>
<keyword evidence="4 5" id="KW-0472">Membrane</keyword>
<accession>A0A2Z2P6K9</accession>
<protein>
    <submittedName>
        <fullName evidence="7">Riboflavin transporter</fullName>
    </submittedName>
</protein>
<feature type="transmembrane region" description="Helical" evidence="5">
    <location>
        <begin position="228"/>
        <end position="247"/>
    </location>
</feature>
<comment type="subcellular location">
    <subcellularLocation>
        <location evidence="1">Membrane</location>
        <topology evidence="1">Multi-pass membrane protein</topology>
    </subcellularLocation>
</comment>
<keyword evidence="3 5" id="KW-1133">Transmembrane helix</keyword>
<sequence length="277" mass="30225">MAGAWLITDMFLNISTLTLVKLIGVELPASQLVFIRAITGLVLILPWVIRERAAFSKILHPALHIIRILLSVTALTASYFAVARLPLALFTAINFTRPLLLMIMAAWILKESISRSRWLLAIIGLSGVGIALNPGSIQWSWGIPALLLTIFSSTLATIATRYLKGTPAVVMMLLYTAGLSLLTLPMVLFNWQPVPKELIWPLLFIGVFAQAGQYCFIKAHWLGEASILGPLGYVSLLLSITAGYLVFAEVPDASMMVGSAIILLATLALSFTKNNRH</sequence>
<feature type="transmembrane region" description="Helical" evidence="5">
    <location>
        <begin position="198"/>
        <end position="216"/>
    </location>
</feature>
<evidence type="ECO:0000256" key="2">
    <source>
        <dbReference type="ARBA" id="ARBA00022692"/>
    </source>
</evidence>
<dbReference type="EMBL" id="CP018632">
    <property type="protein sequence ID" value="ASJ75494.1"/>
    <property type="molecule type" value="Genomic_DNA"/>
</dbReference>
<dbReference type="PANTHER" id="PTHR22911:SF6">
    <property type="entry name" value="SOLUTE CARRIER FAMILY 35 MEMBER G1"/>
    <property type="match status" value="1"/>
</dbReference>
<evidence type="ECO:0000256" key="3">
    <source>
        <dbReference type="ARBA" id="ARBA00022989"/>
    </source>
</evidence>
<feature type="domain" description="EamA" evidence="6">
    <location>
        <begin position="141"/>
        <end position="270"/>
    </location>
</feature>
<reference evidence="7 8" key="1">
    <citation type="submission" date="2016-12" db="EMBL/GenBank/DDBJ databases">
        <authorList>
            <person name="Song W.-J."/>
            <person name="Kurnit D.M."/>
        </authorList>
    </citation>
    <scope>NUCLEOTIDE SEQUENCE [LARGE SCALE GENOMIC DNA]</scope>
    <source>
        <strain evidence="7 8">IMCC3135</strain>
    </source>
</reference>
<dbReference type="SUPFAM" id="SSF103481">
    <property type="entry name" value="Multidrug resistance efflux transporter EmrE"/>
    <property type="match status" value="2"/>
</dbReference>
<feature type="transmembrane region" description="Helical" evidence="5">
    <location>
        <begin position="172"/>
        <end position="192"/>
    </location>
</feature>
<feature type="domain" description="EamA" evidence="6">
    <location>
        <begin position="7"/>
        <end position="130"/>
    </location>
</feature>
<dbReference type="PANTHER" id="PTHR22911">
    <property type="entry name" value="ACYL-MALONYL CONDENSING ENZYME-RELATED"/>
    <property type="match status" value="1"/>
</dbReference>
<evidence type="ECO:0000259" key="6">
    <source>
        <dbReference type="Pfam" id="PF00892"/>
    </source>
</evidence>
<evidence type="ECO:0000256" key="1">
    <source>
        <dbReference type="ARBA" id="ARBA00004141"/>
    </source>
</evidence>
<evidence type="ECO:0000313" key="7">
    <source>
        <dbReference type="EMBL" id="ASJ75494.1"/>
    </source>
</evidence>
<dbReference type="Pfam" id="PF00892">
    <property type="entry name" value="EamA"/>
    <property type="match status" value="2"/>
</dbReference>
<dbReference type="GO" id="GO:0016020">
    <property type="term" value="C:membrane"/>
    <property type="evidence" value="ECO:0007669"/>
    <property type="project" value="UniProtKB-SubCell"/>
</dbReference>
<keyword evidence="8" id="KW-1185">Reference proteome</keyword>
<dbReference type="Proteomes" id="UP000250079">
    <property type="component" value="Chromosome"/>
</dbReference>
<dbReference type="KEGG" id="gai:IMCC3135_27195"/>
<feature type="transmembrane region" description="Helical" evidence="5">
    <location>
        <begin position="141"/>
        <end position="160"/>
    </location>
</feature>
<dbReference type="InterPro" id="IPR000620">
    <property type="entry name" value="EamA_dom"/>
</dbReference>